<dbReference type="AlphaFoldDB" id="A0A165ILX4"/>
<feature type="region of interest" description="Disordered" evidence="1">
    <location>
        <begin position="1"/>
        <end position="20"/>
    </location>
</feature>
<dbReference type="Proteomes" id="UP000077266">
    <property type="component" value="Unassembled WGS sequence"/>
</dbReference>
<evidence type="ECO:0000313" key="3">
    <source>
        <dbReference type="Proteomes" id="UP000077266"/>
    </source>
</evidence>
<accession>A0A165ILX4</accession>
<sequence length="80" mass="8597">MQAVSLFSSVPPSVSSSSALVSSSPLFSLCRPVSYTHAHDDASFVAFQAVHGRLRSWTVCESIAYDCLPRSIMSVLPSFS</sequence>
<reference evidence="2 3" key="1">
    <citation type="journal article" date="2016" name="Mol. Biol. Evol.">
        <title>Comparative Genomics of Early-Diverging Mushroom-Forming Fungi Provides Insights into the Origins of Lignocellulose Decay Capabilities.</title>
        <authorList>
            <person name="Nagy L.G."/>
            <person name="Riley R."/>
            <person name="Tritt A."/>
            <person name="Adam C."/>
            <person name="Daum C."/>
            <person name="Floudas D."/>
            <person name="Sun H."/>
            <person name="Yadav J.S."/>
            <person name="Pangilinan J."/>
            <person name="Larsson K.H."/>
            <person name="Matsuura K."/>
            <person name="Barry K."/>
            <person name="Labutti K."/>
            <person name="Kuo R."/>
            <person name="Ohm R.A."/>
            <person name="Bhattacharya S.S."/>
            <person name="Shirouzu T."/>
            <person name="Yoshinaga Y."/>
            <person name="Martin F.M."/>
            <person name="Grigoriev I.V."/>
            <person name="Hibbett D.S."/>
        </authorList>
    </citation>
    <scope>NUCLEOTIDE SEQUENCE [LARGE SCALE GENOMIC DNA]</scope>
    <source>
        <strain evidence="2 3">HHB12029</strain>
    </source>
</reference>
<proteinExistence type="predicted"/>
<dbReference type="EMBL" id="KV425987">
    <property type="protein sequence ID" value="KZV93586.1"/>
    <property type="molecule type" value="Genomic_DNA"/>
</dbReference>
<evidence type="ECO:0000313" key="2">
    <source>
        <dbReference type="EMBL" id="KZV93586.1"/>
    </source>
</evidence>
<keyword evidence="3" id="KW-1185">Reference proteome</keyword>
<organism evidence="2 3">
    <name type="scientific">Exidia glandulosa HHB12029</name>
    <dbReference type="NCBI Taxonomy" id="1314781"/>
    <lineage>
        <taxon>Eukaryota</taxon>
        <taxon>Fungi</taxon>
        <taxon>Dikarya</taxon>
        <taxon>Basidiomycota</taxon>
        <taxon>Agaricomycotina</taxon>
        <taxon>Agaricomycetes</taxon>
        <taxon>Auriculariales</taxon>
        <taxon>Exidiaceae</taxon>
        <taxon>Exidia</taxon>
    </lineage>
</organism>
<protein>
    <submittedName>
        <fullName evidence="2">Uncharacterized protein</fullName>
    </submittedName>
</protein>
<name>A0A165ILX4_EXIGL</name>
<dbReference type="InParanoid" id="A0A165ILX4"/>
<gene>
    <name evidence="2" type="ORF">EXIGLDRAFT_40690</name>
</gene>
<evidence type="ECO:0000256" key="1">
    <source>
        <dbReference type="SAM" id="MobiDB-lite"/>
    </source>
</evidence>